<dbReference type="InterPro" id="IPR050660">
    <property type="entry name" value="NEK_Ser/Thr_kinase"/>
</dbReference>
<dbReference type="GO" id="GO:0004674">
    <property type="term" value="F:protein serine/threonine kinase activity"/>
    <property type="evidence" value="ECO:0007669"/>
    <property type="project" value="UniProtKB-EC"/>
</dbReference>
<dbReference type="EMBL" id="UHIV01000006">
    <property type="protein sequence ID" value="SUP61173.1"/>
    <property type="molecule type" value="Genomic_DNA"/>
</dbReference>
<dbReference type="PANTHER" id="PTHR43671:SF13">
    <property type="entry name" value="SERINE_THREONINE-PROTEIN KINASE NEK2"/>
    <property type="match status" value="1"/>
</dbReference>
<dbReference type="Proteomes" id="UP000254621">
    <property type="component" value="Unassembled WGS sequence"/>
</dbReference>
<organism evidence="7 8">
    <name type="scientific">Weissella viridescens</name>
    <name type="common">Lactobacillus viridescens</name>
    <dbReference type="NCBI Taxonomy" id="1629"/>
    <lineage>
        <taxon>Bacteria</taxon>
        <taxon>Bacillati</taxon>
        <taxon>Bacillota</taxon>
        <taxon>Bacilli</taxon>
        <taxon>Lactobacillales</taxon>
        <taxon>Lactobacillaceae</taxon>
        <taxon>Weissella</taxon>
    </lineage>
</organism>
<feature type="domain" description="Protein kinase" evidence="6">
    <location>
        <begin position="1"/>
        <end position="100"/>
    </location>
</feature>
<name>A0A380P7I9_WEIVI</name>
<evidence type="ECO:0000256" key="5">
    <source>
        <dbReference type="ARBA" id="ARBA00022840"/>
    </source>
</evidence>
<evidence type="ECO:0000313" key="8">
    <source>
        <dbReference type="Proteomes" id="UP000254621"/>
    </source>
</evidence>
<reference evidence="7 8" key="1">
    <citation type="submission" date="2018-06" db="EMBL/GenBank/DDBJ databases">
        <authorList>
            <consortium name="Pathogen Informatics"/>
            <person name="Doyle S."/>
        </authorList>
    </citation>
    <scope>NUCLEOTIDE SEQUENCE [LARGE SCALE GENOMIC DNA]</scope>
    <source>
        <strain evidence="7 8">NCTC13645</strain>
    </source>
</reference>
<dbReference type="PANTHER" id="PTHR43671">
    <property type="entry name" value="SERINE/THREONINE-PROTEIN KINASE NEK"/>
    <property type="match status" value="1"/>
</dbReference>
<evidence type="ECO:0000256" key="4">
    <source>
        <dbReference type="ARBA" id="ARBA00022777"/>
    </source>
</evidence>
<dbReference type="InterPro" id="IPR011009">
    <property type="entry name" value="Kinase-like_dom_sf"/>
</dbReference>
<dbReference type="GO" id="GO:0005524">
    <property type="term" value="F:ATP binding"/>
    <property type="evidence" value="ECO:0007669"/>
    <property type="project" value="UniProtKB-KW"/>
</dbReference>
<dbReference type="PROSITE" id="PS50011">
    <property type="entry name" value="PROTEIN_KINASE_DOM"/>
    <property type="match status" value="1"/>
</dbReference>
<protein>
    <recommendedName>
        <fullName evidence="1">non-specific serine/threonine protein kinase</fullName>
        <ecNumber evidence="1">2.7.11.1</ecNumber>
    </recommendedName>
</protein>
<keyword evidence="5" id="KW-0067">ATP-binding</keyword>
<dbReference type="Pfam" id="PF00069">
    <property type="entry name" value="Pkinase"/>
    <property type="match status" value="1"/>
</dbReference>
<dbReference type="AlphaFoldDB" id="A0A380P7I9"/>
<evidence type="ECO:0000256" key="1">
    <source>
        <dbReference type="ARBA" id="ARBA00012513"/>
    </source>
</evidence>
<proteinExistence type="predicted"/>
<accession>A0A380P7I9</accession>
<dbReference type="EC" id="2.7.11.1" evidence="1"/>
<evidence type="ECO:0000313" key="7">
    <source>
        <dbReference type="EMBL" id="SUP61173.1"/>
    </source>
</evidence>
<keyword evidence="3" id="KW-0547">Nucleotide-binding</keyword>
<evidence type="ECO:0000256" key="3">
    <source>
        <dbReference type="ARBA" id="ARBA00022741"/>
    </source>
</evidence>
<evidence type="ECO:0000256" key="2">
    <source>
        <dbReference type="ARBA" id="ARBA00022679"/>
    </source>
</evidence>
<keyword evidence="4 7" id="KW-0418">Kinase</keyword>
<evidence type="ECO:0000259" key="6">
    <source>
        <dbReference type="PROSITE" id="PS50011"/>
    </source>
</evidence>
<sequence>MGLRNYGFGIARAQSSFGMTQTNMAIGSVHYMAPEQVRGEPATPQSDIYSLGIMLYELLAGKVPFDGETSVAVAIKHTTDPMPLVRESDPRIPQAVENVI</sequence>
<gene>
    <name evidence="7" type="primary">prkC_2</name>
    <name evidence="7" type="ORF">NCTC13645_02305</name>
</gene>
<dbReference type="Gene3D" id="1.10.510.10">
    <property type="entry name" value="Transferase(Phosphotransferase) domain 1"/>
    <property type="match status" value="1"/>
</dbReference>
<keyword evidence="2 7" id="KW-0808">Transferase</keyword>
<dbReference type="InterPro" id="IPR000719">
    <property type="entry name" value="Prot_kinase_dom"/>
</dbReference>
<dbReference type="SUPFAM" id="SSF56112">
    <property type="entry name" value="Protein kinase-like (PK-like)"/>
    <property type="match status" value="1"/>
</dbReference>